<dbReference type="Proteomes" id="UP000005239">
    <property type="component" value="Unassembled WGS sequence"/>
</dbReference>
<reference evidence="3" key="1">
    <citation type="journal article" date="2008" name="Nat. Genet.">
        <title>The Pristionchus pacificus genome provides a unique perspective on nematode lifestyle and parasitism.</title>
        <authorList>
            <person name="Dieterich C."/>
            <person name="Clifton S.W."/>
            <person name="Schuster L.N."/>
            <person name="Chinwalla A."/>
            <person name="Delehaunty K."/>
            <person name="Dinkelacker I."/>
            <person name="Fulton L."/>
            <person name="Fulton R."/>
            <person name="Godfrey J."/>
            <person name="Minx P."/>
            <person name="Mitreva M."/>
            <person name="Roeseler W."/>
            <person name="Tian H."/>
            <person name="Witte H."/>
            <person name="Yang S.P."/>
            <person name="Wilson R.K."/>
            <person name="Sommer R.J."/>
        </authorList>
    </citation>
    <scope>NUCLEOTIDE SEQUENCE [LARGE SCALE GENOMIC DNA]</scope>
    <source>
        <strain evidence="3">PS312</strain>
    </source>
</reference>
<gene>
    <name evidence="2" type="primary">WBGene00103218</name>
</gene>
<keyword evidence="3" id="KW-1185">Reference proteome</keyword>
<evidence type="ECO:0000256" key="1">
    <source>
        <dbReference type="SAM" id="MobiDB-lite"/>
    </source>
</evidence>
<organism evidence="2 3">
    <name type="scientific">Pristionchus pacificus</name>
    <name type="common">Parasitic nematode worm</name>
    <dbReference type="NCBI Taxonomy" id="54126"/>
    <lineage>
        <taxon>Eukaryota</taxon>
        <taxon>Metazoa</taxon>
        <taxon>Ecdysozoa</taxon>
        <taxon>Nematoda</taxon>
        <taxon>Chromadorea</taxon>
        <taxon>Rhabditida</taxon>
        <taxon>Rhabditina</taxon>
        <taxon>Diplogasteromorpha</taxon>
        <taxon>Diplogasteroidea</taxon>
        <taxon>Neodiplogasteridae</taxon>
        <taxon>Pristionchus</taxon>
    </lineage>
</organism>
<proteinExistence type="predicted"/>
<accession>A0A8R1UB22</accession>
<sequence>MTHLYAVRSFRGNGIGALAELLPAQKFAKSGLQVFKCVHSDNERVMHDEDTTVDTIVGQWLAQLKNLDSLKLCDLGFSRVLMTIGIFIFHVDAPLAQDGVTSKTVFRDFLTILPLVDFRTFIDPPLLPEGGERAWGRESARREGRGHARETRVDQEIGSQQVEGWLNLLTNWKSRKTVFDVTPSGANGAST</sequence>
<feature type="region of interest" description="Disordered" evidence="1">
    <location>
        <begin position="134"/>
        <end position="155"/>
    </location>
</feature>
<evidence type="ECO:0000313" key="2">
    <source>
        <dbReference type="EnsemblMetazoa" id="PPA13664.1"/>
    </source>
</evidence>
<evidence type="ECO:0000313" key="3">
    <source>
        <dbReference type="Proteomes" id="UP000005239"/>
    </source>
</evidence>
<dbReference type="AlphaFoldDB" id="A0A8R1UB22"/>
<protein>
    <submittedName>
        <fullName evidence="2">Uncharacterized protein</fullName>
    </submittedName>
</protein>
<name>A0A8R1UB22_PRIPA</name>
<dbReference type="EnsemblMetazoa" id="PPA13664.1">
    <property type="protein sequence ID" value="PPA13664.1"/>
    <property type="gene ID" value="WBGene00103218"/>
</dbReference>
<reference evidence="2" key="2">
    <citation type="submission" date="2022-06" db="UniProtKB">
        <authorList>
            <consortium name="EnsemblMetazoa"/>
        </authorList>
    </citation>
    <scope>IDENTIFICATION</scope>
    <source>
        <strain evidence="2">PS312</strain>
    </source>
</reference>